<keyword evidence="4 6" id="KW-0663">Pyridoxal phosphate</keyword>
<dbReference type="PANTHER" id="PTHR11999">
    <property type="entry name" value="GROUP II PYRIDOXAL-5-PHOSPHATE DECARBOXYLASE"/>
    <property type="match status" value="1"/>
</dbReference>
<proteinExistence type="inferred from homology"/>
<gene>
    <name evidence="9" type="ORF">I206_101698</name>
</gene>
<evidence type="ECO:0000256" key="1">
    <source>
        <dbReference type="ARBA" id="ARBA00001933"/>
    </source>
</evidence>
<dbReference type="KEGG" id="kpin:30174702"/>
<dbReference type="InterPro" id="IPR015424">
    <property type="entry name" value="PyrdxlP-dep_Trfase"/>
</dbReference>
<keyword evidence="5 7" id="KW-0456">Lyase</keyword>
<dbReference type="InterPro" id="IPR002129">
    <property type="entry name" value="PyrdxlP-dep_de-COase"/>
</dbReference>
<dbReference type="AlphaFoldDB" id="A0AAJ8MLF2"/>
<feature type="chain" id="PRO_5042560782" description="Aromatic-L-amino-acid decarboxylase" evidence="8">
    <location>
        <begin position="20"/>
        <end position="540"/>
    </location>
</feature>
<dbReference type="SUPFAM" id="SSF53383">
    <property type="entry name" value="PLP-dependent transferases"/>
    <property type="match status" value="1"/>
</dbReference>
<dbReference type="Gene3D" id="1.20.1340.10">
    <property type="entry name" value="dopa decarboxylase, N-terminal domain"/>
    <property type="match status" value="1"/>
</dbReference>
<dbReference type="GO" id="GO:0006520">
    <property type="term" value="P:amino acid metabolic process"/>
    <property type="evidence" value="ECO:0007669"/>
    <property type="project" value="InterPro"/>
</dbReference>
<dbReference type="Pfam" id="PF00282">
    <property type="entry name" value="Pyridoxal_deC"/>
    <property type="match status" value="1"/>
</dbReference>
<dbReference type="InterPro" id="IPR010977">
    <property type="entry name" value="Aromatic_deC"/>
</dbReference>
<dbReference type="GeneID" id="30174702"/>
<keyword evidence="8" id="KW-0732">Signal</keyword>
<feature type="modified residue" description="N6-(pyridoxal phosphate)lysine" evidence="6">
    <location>
        <position position="341"/>
    </location>
</feature>
<evidence type="ECO:0000256" key="4">
    <source>
        <dbReference type="ARBA" id="ARBA00022898"/>
    </source>
</evidence>
<evidence type="ECO:0000313" key="10">
    <source>
        <dbReference type="Proteomes" id="UP000094020"/>
    </source>
</evidence>
<evidence type="ECO:0000256" key="3">
    <source>
        <dbReference type="ARBA" id="ARBA00022793"/>
    </source>
</evidence>
<dbReference type="GO" id="GO:0019752">
    <property type="term" value="P:carboxylic acid metabolic process"/>
    <property type="evidence" value="ECO:0007669"/>
    <property type="project" value="InterPro"/>
</dbReference>
<keyword evidence="3" id="KW-0210">Decarboxylase</keyword>
<dbReference type="EMBL" id="CP144520">
    <property type="protein sequence ID" value="WWC67786.1"/>
    <property type="molecule type" value="Genomic_DNA"/>
</dbReference>
<dbReference type="Proteomes" id="UP000094020">
    <property type="component" value="Chromosome 2"/>
</dbReference>
<evidence type="ECO:0000256" key="7">
    <source>
        <dbReference type="RuleBase" id="RU000382"/>
    </source>
</evidence>
<dbReference type="InterPro" id="IPR015422">
    <property type="entry name" value="PyrdxlP-dep_Trfase_small"/>
</dbReference>
<comment type="cofactor">
    <cofactor evidence="1 6 7">
        <name>pyridoxal 5'-phosphate</name>
        <dbReference type="ChEBI" id="CHEBI:597326"/>
    </cofactor>
</comment>
<dbReference type="InterPro" id="IPR015421">
    <property type="entry name" value="PyrdxlP-dep_Trfase_major"/>
</dbReference>
<evidence type="ECO:0000256" key="8">
    <source>
        <dbReference type="SAM" id="SignalP"/>
    </source>
</evidence>
<dbReference type="PRINTS" id="PR00800">
    <property type="entry name" value="YHDCRBOXLASE"/>
</dbReference>
<dbReference type="GO" id="GO:0030170">
    <property type="term" value="F:pyridoxal phosphate binding"/>
    <property type="evidence" value="ECO:0007669"/>
    <property type="project" value="InterPro"/>
</dbReference>
<evidence type="ECO:0000313" key="9">
    <source>
        <dbReference type="EMBL" id="WWC67786.1"/>
    </source>
</evidence>
<name>A0AAJ8MLF2_9TREE</name>
<evidence type="ECO:0008006" key="11">
    <source>
        <dbReference type="Google" id="ProtNLM"/>
    </source>
</evidence>
<protein>
    <recommendedName>
        <fullName evidence="11">Aromatic-L-amino-acid decarboxylase</fullName>
    </recommendedName>
</protein>
<feature type="signal peptide" evidence="8">
    <location>
        <begin position="1"/>
        <end position="19"/>
    </location>
</feature>
<dbReference type="RefSeq" id="XP_070058540.1">
    <property type="nucleotide sequence ID" value="XM_070202439.1"/>
</dbReference>
<reference evidence="9" key="1">
    <citation type="submission" date="2013-07" db="EMBL/GenBank/DDBJ databases">
        <authorList>
            <consortium name="The Broad Institute Genome Sequencing Platform"/>
            <person name="Cuomo C."/>
            <person name="Litvintseva A."/>
            <person name="Chen Y."/>
            <person name="Heitman J."/>
            <person name="Sun S."/>
            <person name="Springer D."/>
            <person name="Dromer F."/>
            <person name="Young S.K."/>
            <person name="Zeng Q."/>
            <person name="Gargeya S."/>
            <person name="Fitzgerald M."/>
            <person name="Abouelleil A."/>
            <person name="Alvarado L."/>
            <person name="Berlin A.M."/>
            <person name="Chapman S.B."/>
            <person name="Dewar J."/>
            <person name="Goldberg J."/>
            <person name="Griggs A."/>
            <person name="Gujja S."/>
            <person name="Hansen M."/>
            <person name="Howarth C."/>
            <person name="Imamovic A."/>
            <person name="Larimer J."/>
            <person name="McCowan C."/>
            <person name="Murphy C."/>
            <person name="Pearson M."/>
            <person name="Priest M."/>
            <person name="Roberts A."/>
            <person name="Saif S."/>
            <person name="Shea T."/>
            <person name="Sykes S."/>
            <person name="Wortman J."/>
            <person name="Nusbaum C."/>
            <person name="Birren B."/>
        </authorList>
    </citation>
    <scope>NUCLEOTIDE SEQUENCE</scope>
    <source>
        <strain evidence="9">CBS 10737</strain>
    </source>
</reference>
<dbReference type="PROSITE" id="PS00392">
    <property type="entry name" value="DDC_GAD_HDC_YDC"/>
    <property type="match status" value="1"/>
</dbReference>
<dbReference type="InterPro" id="IPR021115">
    <property type="entry name" value="Pyridoxal-P_BS"/>
</dbReference>
<dbReference type="Gene3D" id="3.90.1150.10">
    <property type="entry name" value="Aspartate Aminotransferase, domain 1"/>
    <property type="match status" value="1"/>
</dbReference>
<dbReference type="GO" id="GO:0005737">
    <property type="term" value="C:cytoplasm"/>
    <property type="evidence" value="ECO:0007669"/>
    <property type="project" value="TreeGrafter"/>
</dbReference>
<dbReference type="GO" id="GO:0016831">
    <property type="term" value="F:carboxy-lyase activity"/>
    <property type="evidence" value="ECO:0007669"/>
    <property type="project" value="UniProtKB-KW"/>
</dbReference>
<keyword evidence="10" id="KW-1185">Reference proteome</keyword>
<organism evidence="9 10">
    <name type="scientific">Kwoniella pini CBS 10737</name>
    <dbReference type="NCBI Taxonomy" id="1296096"/>
    <lineage>
        <taxon>Eukaryota</taxon>
        <taxon>Fungi</taxon>
        <taxon>Dikarya</taxon>
        <taxon>Basidiomycota</taxon>
        <taxon>Agaricomycotina</taxon>
        <taxon>Tremellomycetes</taxon>
        <taxon>Tremellales</taxon>
        <taxon>Cryptococcaceae</taxon>
        <taxon>Kwoniella</taxon>
    </lineage>
</organism>
<comment type="similarity">
    <text evidence="2 7">Belongs to the group II decarboxylase family.</text>
</comment>
<evidence type="ECO:0000256" key="2">
    <source>
        <dbReference type="ARBA" id="ARBA00009533"/>
    </source>
</evidence>
<reference evidence="9" key="2">
    <citation type="submission" date="2024-02" db="EMBL/GenBank/DDBJ databases">
        <title>Comparative genomics of Cryptococcus and Kwoniella reveals pathogenesis evolution and contrasting modes of karyotype evolution via chromosome fusion or intercentromeric recombination.</title>
        <authorList>
            <person name="Coelho M.A."/>
            <person name="David-Palma M."/>
            <person name="Shea T."/>
            <person name="Bowers K."/>
            <person name="McGinley-Smith S."/>
            <person name="Mohammad A.W."/>
            <person name="Gnirke A."/>
            <person name="Yurkov A.M."/>
            <person name="Nowrousian M."/>
            <person name="Sun S."/>
            <person name="Cuomo C.A."/>
            <person name="Heitman J."/>
        </authorList>
    </citation>
    <scope>NUCLEOTIDE SEQUENCE</scope>
    <source>
        <strain evidence="9">CBS 10737</strain>
    </source>
</reference>
<dbReference type="Gene3D" id="3.40.640.10">
    <property type="entry name" value="Type I PLP-dependent aspartate aminotransferase-like (Major domain)"/>
    <property type="match status" value="1"/>
</dbReference>
<dbReference type="PANTHER" id="PTHR11999:SF70">
    <property type="entry name" value="MIP05841P"/>
    <property type="match status" value="1"/>
</dbReference>
<evidence type="ECO:0000256" key="6">
    <source>
        <dbReference type="PIRSR" id="PIRSR602129-50"/>
    </source>
</evidence>
<evidence type="ECO:0000256" key="5">
    <source>
        <dbReference type="ARBA" id="ARBA00023239"/>
    </source>
</evidence>
<sequence>MDIEHWSVLILVNLCNLLASLNDDVDIGYAAVDSICDYYTNLQNGTIPVKAKVQPGYLIDQLPTSAPENGQDFNEIQKDFNKLILPGITHWQSPSFFAYFPSNSTFECMIADILSSSVANPGFNWICSPACTELEQVVVEWTAKLLGLDKMFWGSSGIGGGVIMGSASDSAFTAGIAAREKALRYLSVENGVKPSDYGEIEIPESIRNEYSQKLVIYGSTQTHSLAAKTAVMLGLPFRAVPVSIEDNYSLTGQNLKEIIDKDISNGLIPFLIYATVGTTSTGAIDKIEEIGNLIKKKYPKTFLHVDAAWAGVAYALPNYRKNLKLNEVNEFANSFCTNFHKWGLTTFDCSIFCIKDRKDLTKALDVTPSYLRSKESDQGIVIDYRNWQPALGRRFRSIKLWFVLRSFGIKGFQEHLLRGIDHCQQLEKIIKESSNFEIVTPPSLTLIVFRLNPISSKEDIQLDDDELNLMNQDLFKALDLRCDIFLTQTMLHSKERNMYVIRIAMGGVHTKFSDVEEAWRIVEEEGQKILVKWKAQRAIE</sequence>
<accession>A0AAJ8MLF2</accession>